<dbReference type="PANTHER" id="PTHR10974">
    <property type="entry name" value="FI08016P-RELATED"/>
    <property type="match status" value="1"/>
</dbReference>
<name>A0A3S0ZAA3_ELYCH</name>
<organism evidence="1 2">
    <name type="scientific">Elysia chlorotica</name>
    <name type="common">Eastern emerald elysia</name>
    <name type="synonym">Sea slug</name>
    <dbReference type="NCBI Taxonomy" id="188477"/>
    <lineage>
        <taxon>Eukaryota</taxon>
        <taxon>Metazoa</taxon>
        <taxon>Spiralia</taxon>
        <taxon>Lophotrochozoa</taxon>
        <taxon>Mollusca</taxon>
        <taxon>Gastropoda</taxon>
        <taxon>Heterobranchia</taxon>
        <taxon>Euthyneura</taxon>
        <taxon>Panpulmonata</taxon>
        <taxon>Sacoglossa</taxon>
        <taxon>Placobranchoidea</taxon>
        <taxon>Plakobranchidae</taxon>
        <taxon>Elysia</taxon>
    </lineage>
</organism>
<accession>A0A3S0ZAA3</accession>
<dbReference type="InterPro" id="IPR004245">
    <property type="entry name" value="DUF229"/>
</dbReference>
<evidence type="ECO:0000313" key="2">
    <source>
        <dbReference type="Proteomes" id="UP000271974"/>
    </source>
</evidence>
<dbReference type="InterPro" id="IPR017850">
    <property type="entry name" value="Alkaline_phosphatase_core_sf"/>
</dbReference>
<dbReference type="Pfam" id="PF02995">
    <property type="entry name" value="DUF229"/>
    <property type="match status" value="1"/>
</dbReference>
<dbReference type="Proteomes" id="UP000271974">
    <property type="component" value="Unassembled WGS sequence"/>
</dbReference>
<keyword evidence="2" id="KW-1185">Reference proteome</keyword>
<dbReference type="PANTHER" id="PTHR10974:SF39">
    <property type="entry name" value="E2F TRANSCRIPTION FACTOR CC-MB DOMAIN-CONTAINING PROTEIN"/>
    <property type="match status" value="1"/>
</dbReference>
<dbReference type="GO" id="GO:0005615">
    <property type="term" value="C:extracellular space"/>
    <property type="evidence" value="ECO:0007669"/>
    <property type="project" value="TreeGrafter"/>
</dbReference>
<dbReference type="AlphaFoldDB" id="A0A3S0ZAA3"/>
<sequence>MDKGQSEGGEFWERMWQKLRAAQIDDVGPTLAMCRVLEANFVRDHFHGPDAVCFNGRHQHEYLLDYLLLYQQAAVAAQQPVFTFAQTNVGHEGTGKRIQTLDQALALYIDSVSHLSNTLTIILSDHGNTYGAFVSESEEAQREIYHPAMFFIVPNRVGRILGKDIMHALKVNTKRLVSFQDLHKSLLYLQNPKRKPPSPQNQTQLGLFSIVDASRTCNDIPRIKPNLCICEDFEVPLANDTEYNLLAYFAIGRLNDEIQRQSLRSSLPSPHGSLKARSLSMPAFSNCEKLVLNSIKTIKKSTEKDGSSTIKMELLVQMSQVFFVSLTLNPAPAETPGDEDQRLKLQTYERLTAYSQYTHCAEADQVWPSLCVCAEKDSNSPSGSGVVKLNDHDLHVNNDDTVDRLSLLSKTNKNPFYTIFDIDVTDLGTSYTDVKEDIQLVEKNASKKIIYKGRIFSIPQYQAYVSEKVLPGFRIRANFLKSGTNTAANKSSELEKLESCLLLVWTKHRKGVVLSVANTCRYQFSVLLIVPVEKERKVKETSCLLYTASSPSNVEDFVLMPRGTWLLAV</sequence>
<protein>
    <submittedName>
        <fullName evidence="1">Uncharacterized protein</fullName>
    </submittedName>
</protein>
<comment type="caution">
    <text evidence="1">The sequence shown here is derived from an EMBL/GenBank/DDBJ whole genome shotgun (WGS) entry which is preliminary data.</text>
</comment>
<evidence type="ECO:0000313" key="1">
    <source>
        <dbReference type="EMBL" id="RUS70328.1"/>
    </source>
</evidence>
<reference evidence="1 2" key="1">
    <citation type="submission" date="2019-01" db="EMBL/GenBank/DDBJ databases">
        <title>A draft genome assembly of the solar-powered sea slug Elysia chlorotica.</title>
        <authorList>
            <person name="Cai H."/>
            <person name="Li Q."/>
            <person name="Fang X."/>
            <person name="Li J."/>
            <person name="Curtis N.E."/>
            <person name="Altenburger A."/>
            <person name="Shibata T."/>
            <person name="Feng M."/>
            <person name="Maeda T."/>
            <person name="Schwartz J.A."/>
            <person name="Shigenobu S."/>
            <person name="Lundholm N."/>
            <person name="Nishiyama T."/>
            <person name="Yang H."/>
            <person name="Hasebe M."/>
            <person name="Li S."/>
            <person name="Pierce S.K."/>
            <person name="Wang J."/>
        </authorList>
    </citation>
    <scope>NUCLEOTIDE SEQUENCE [LARGE SCALE GENOMIC DNA]</scope>
    <source>
        <strain evidence="1">EC2010</strain>
        <tissue evidence="1">Whole organism of an adult</tissue>
    </source>
</reference>
<dbReference type="SUPFAM" id="SSF53649">
    <property type="entry name" value="Alkaline phosphatase-like"/>
    <property type="match status" value="1"/>
</dbReference>
<proteinExistence type="predicted"/>
<gene>
    <name evidence="1" type="ORF">EGW08_021912</name>
</gene>
<dbReference type="OrthoDB" id="413313at2759"/>
<dbReference type="EMBL" id="RQTK01001437">
    <property type="protein sequence ID" value="RUS70328.1"/>
    <property type="molecule type" value="Genomic_DNA"/>
</dbReference>
<dbReference type="STRING" id="188477.A0A3S0ZAA3"/>
<feature type="non-terminal residue" evidence="1">
    <location>
        <position position="569"/>
    </location>
</feature>